<evidence type="ECO:0000313" key="1">
    <source>
        <dbReference type="EMBL" id="MBW8729151.1"/>
    </source>
</evidence>
<name>A0A952FVT8_9PROT</name>
<dbReference type="PANTHER" id="PTHR30024:SF48">
    <property type="entry name" value="ABC TRANSPORTER SUBSTRATE-BINDING PROTEIN"/>
    <property type="match status" value="1"/>
</dbReference>
<dbReference type="SUPFAM" id="SSF53850">
    <property type="entry name" value="Periplasmic binding protein-like II"/>
    <property type="match status" value="1"/>
</dbReference>
<dbReference type="PANTHER" id="PTHR30024">
    <property type="entry name" value="ALIPHATIC SULFONATES-BINDING PROTEIN-RELATED"/>
    <property type="match status" value="1"/>
</dbReference>
<protein>
    <submittedName>
        <fullName evidence="1">ABC transporter substrate-binding protein</fullName>
    </submittedName>
</protein>
<reference evidence="1" key="1">
    <citation type="submission" date="2020-06" db="EMBL/GenBank/DDBJ databases">
        <title>Stable isotope informed genome-resolved metagenomics uncovers potential trophic interactions in rhizosphere soil.</title>
        <authorList>
            <person name="Starr E.P."/>
            <person name="Shi S."/>
            <person name="Blazewicz S.J."/>
            <person name="Koch B.J."/>
            <person name="Probst A.J."/>
            <person name="Hungate B.A."/>
            <person name="Pett-Ridge J."/>
            <person name="Firestone M.K."/>
            <person name="Banfield J.F."/>
        </authorList>
    </citation>
    <scope>NUCLEOTIDE SEQUENCE</scope>
    <source>
        <strain evidence="1">YM_69_17</strain>
    </source>
</reference>
<dbReference type="Gene3D" id="3.40.190.10">
    <property type="entry name" value="Periplasmic binding protein-like II"/>
    <property type="match status" value="2"/>
</dbReference>
<dbReference type="Proteomes" id="UP000700706">
    <property type="component" value="Unassembled WGS sequence"/>
</dbReference>
<sequence>MTTAIGRRGFMIGGAALAASGAVPAFGQDLPRVRVGSLQFGTVNWELAVIRDGLDRRHGFTLDPLVLSDQDATAIALQSGEVDAIVTDWIWVARQRDAGRDYTFVPFSLTVGALMADPKTGIRTIHHLPGKRLGVAGGADDKSWVLIQAYARKAAGIDLPHAATVNFAAPPLLNQLALRGDLDAVLNFWQFNARLAAKGFLPVVEIARILPELGLDRPPPLLGWVFRDSWAAANPELARGFLDASFAAKAVMKTDDAVWQRLRPEMRAEDDTVFAALRDGYRAGIPAGPGPADAAAAGIALRLMAAITPAAVGGLKALPPGTFWAGYGG</sequence>
<dbReference type="PROSITE" id="PS51318">
    <property type="entry name" value="TAT"/>
    <property type="match status" value="1"/>
</dbReference>
<dbReference type="EMBL" id="JAEKLZ010000495">
    <property type="protein sequence ID" value="MBW8729151.1"/>
    <property type="molecule type" value="Genomic_DNA"/>
</dbReference>
<comment type="caution">
    <text evidence="1">The sequence shown here is derived from an EMBL/GenBank/DDBJ whole genome shotgun (WGS) entry which is preliminary data.</text>
</comment>
<dbReference type="InterPro" id="IPR006311">
    <property type="entry name" value="TAT_signal"/>
</dbReference>
<dbReference type="AlphaFoldDB" id="A0A952FVT8"/>
<gene>
    <name evidence="1" type="ORF">JF625_28885</name>
</gene>
<proteinExistence type="predicted"/>
<organism evidence="1 2">
    <name type="scientific">Inquilinus limosus</name>
    <dbReference type="NCBI Taxonomy" id="171674"/>
    <lineage>
        <taxon>Bacteria</taxon>
        <taxon>Pseudomonadati</taxon>
        <taxon>Pseudomonadota</taxon>
        <taxon>Alphaproteobacteria</taxon>
        <taxon>Rhodospirillales</taxon>
        <taxon>Rhodospirillaceae</taxon>
        <taxon>Inquilinus</taxon>
    </lineage>
</organism>
<evidence type="ECO:0000313" key="2">
    <source>
        <dbReference type="Proteomes" id="UP000700706"/>
    </source>
</evidence>
<accession>A0A952FVT8</accession>